<evidence type="ECO:0008006" key="4">
    <source>
        <dbReference type="Google" id="ProtNLM"/>
    </source>
</evidence>
<gene>
    <name evidence="2" type="ORF">PJIAN_3687</name>
</gene>
<evidence type="ECO:0000313" key="3">
    <source>
        <dbReference type="Proteomes" id="UP000076586"/>
    </source>
</evidence>
<dbReference type="STRING" id="681398.PJIAN_3687"/>
<comment type="caution">
    <text evidence="2">The sequence shown here is derived from an EMBL/GenBank/DDBJ whole genome shotgun (WGS) entry which is preliminary data.</text>
</comment>
<dbReference type="RefSeq" id="WP_068704453.1">
    <property type="nucleotide sequence ID" value="NZ_BDCR01000003.1"/>
</dbReference>
<reference evidence="3" key="1">
    <citation type="submission" date="2016-04" db="EMBL/GenBank/DDBJ databases">
        <title>Draft genome sequence of Paludibacter jiangxiensis strain NM7.</title>
        <authorList>
            <person name="Qiu Y."/>
            <person name="Matsuura N."/>
            <person name="Ohashi A."/>
            <person name="Tourlousse M.D."/>
            <person name="Sekiguchi Y."/>
        </authorList>
    </citation>
    <scope>NUCLEOTIDE SEQUENCE [LARGE SCALE GENOMIC DNA]</scope>
    <source>
        <strain evidence="3">NM7</strain>
    </source>
</reference>
<name>A0A171A7G9_9BACT</name>
<keyword evidence="3" id="KW-1185">Reference proteome</keyword>
<feature type="signal peptide" evidence="1">
    <location>
        <begin position="1"/>
        <end position="18"/>
    </location>
</feature>
<dbReference type="EMBL" id="BDCR01000003">
    <property type="protein sequence ID" value="GAT63361.1"/>
    <property type="molecule type" value="Genomic_DNA"/>
</dbReference>
<proteinExistence type="predicted"/>
<dbReference type="Proteomes" id="UP000076586">
    <property type="component" value="Unassembled WGS sequence"/>
</dbReference>
<dbReference type="AlphaFoldDB" id="A0A171A7G9"/>
<accession>A0A171A7G9</accession>
<protein>
    <recommendedName>
        <fullName evidence="4">LTXXQ motif family protein</fullName>
    </recommendedName>
</protein>
<reference evidence="3" key="2">
    <citation type="journal article" date="2017" name="Genome Announc.">
        <title>Draft genome sequence of Paludibacter jiangxiensis NM7(T), a propionate-producing fermentative bacterium.</title>
        <authorList>
            <person name="Qiu Y.-L."/>
            <person name="Tourlousse D.M."/>
            <person name="Matsuura N."/>
            <person name="Ohashi A."/>
            <person name="Sekiguchi Y."/>
        </authorList>
    </citation>
    <scope>NUCLEOTIDE SEQUENCE [LARGE SCALE GENOMIC DNA]</scope>
    <source>
        <strain evidence="3">NM7</strain>
    </source>
</reference>
<organism evidence="2 3">
    <name type="scientific">Paludibacter jiangxiensis</name>
    <dbReference type="NCBI Taxonomy" id="681398"/>
    <lineage>
        <taxon>Bacteria</taxon>
        <taxon>Pseudomonadati</taxon>
        <taxon>Bacteroidota</taxon>
        <taxon>Bacteroidia</taxon>
        <taxon>Bacteroidales</taxon>
        <taxon>Paludibacteraceae</taxon>
        <taxon>Paludibacter</taxon>
    </lineage>
</organism>
<sequence>MKNLLLLCTFILVSFAIAGQQTQRQQLTPGERAKAYTEWMQKTLQLSPDQTVRINPINQRYASMLEEAKTSDDGKIQKLKKIKNIQKQRDAEFSSILTKEQMDLYLQKEKEFISSLRK</sequence>
<evidence type="ECO:0000313" key="2">
    <source>
        <dbReference type="EMBL" id="GAT63361.1"/>
    </source>
</evidence>
<feature type="chain" id="PRO_5007905176" description="LTXXQ motif family protein" evidence="1">
    <location>
        <begin position="19"/>
        <end position="118"/>
    </location>
</feature>
<keyword evidence="1" id="KW-0732">Signal</keyword>
<evidence type="ECO:0000256" key="1">
    <source>
        <dbReference type="SAM" id="SignalP"/>
    </source>
</evidence>